<accession>A0A0E9RYH3</accession>
<protein>
    <submittedName>
        <fullName evidence="1">Uncharacterized protein</fullName>
    </submittedName>
</protein>
<proteinExistence type="predicted"/>
<reference evidence="1" key="1">
    <citation type="submission" date="2014-11" db="EMBL/GenBank/DDBJ databases">
        <authorList>
            <person name="Amaro Gonzalez C."/>
        </authorList>
    </citation>
    <scope>NUCLEOTIDE SEQUENCE</scope>
</reference>
<evidence type="ECO:0000313" key="1">
    <source>
        <dbReference type="EMBL" id="JAH34151.1"/>
    </source>
</evidence>
<name>A0A0E9RYH3_ANGAN</name>
<dbReference type="EMBL" id="GBXM01074426">
    <property type="protein sequence ID" value="JAH34151.1"/>
    <property type="molecule type" value="Transcribed_RNA"/>
</dbReference>
<sequence>MSQVLTSPRHSKHFKTRNTSAILCDSVLSHCKRQVVTRIKFPLMKKLCNGGKRGKSAAER</sequence>
<organism evidence="1">
    <name type="scientific">Anguilla anguilla</name>
    <name type="common">European freshwater eel</name>
    <name type="synonym">Muraena anguilla</name>
    <dbReference type="NCBI Taxonomy" id="7936"/>
    <lineage>
        <taxon>Eukaryota</taxon>
        <taxon>Metazoa</taxon>
        <taxon>Chordata</taxon>
        <taxon>Craniata</taxon>
        <taxon>Vertebrata</taxon>
        <taxon>Euteleostomi</taxon>
        <taxon>Actinopterygii</taxon>
        <taxon>Neopterygii</taxon>
        <taxon>Teleostei</taxon>
        <taxon>Anguilliformes</taxon>
        <taxon>Anguillidae</taxon>
        <taxon>Anguilla</taxon>
    </lineage>
</organism>
<dbReference type="AlphaFoldDB" id="A0A0E9RYH3"/>
<reference evidence="1" key="2">
    <citation type="journal article" date="2015" name="Fish Shellfish Immunol.">
        <title>Early steps in the European eel (Anguilla anguilla)-Vibrio vulnificus interaction in the gills: Role of the RtxA13 toxin.</title>
        <authorList>
            <person name="Callol A."/>
            <person name="Pajuelo D."/>
            <person name="Ebbesson L."/>
            <person name="Teles M."/>
            <person name="MacKenzie S."/>
            <person name="Amaro C."/>
        </authorList>
    </citation>
    <scope>NUCLEOTIDE SEQUENCE</scope>
</reference>